<evidence type="ECO:0000256" key="7">
    <source>
        <dbReference type="ARBA" id="ARBA00025034"/>
    </source>
</evidence>
<dbReference type="Proteomes" id="UP000189735">
    <property type="component" value="Unassembled WGS sequence"/>
</dbReference>
<evidence type="ECO:0000256" key="9">
    <source>
        <dbReference type="ARBA" id="ARBA00031538"/>
    </source>
</evidence>
<evidence type="ECO:0000256" key="11">
    <source>
        <dbReference type="ARBA" id="ARBA00033342"/>
    </source>
</evidence>
<organism evidence="15 16">
    <name type="scientific">Agreia bicolorata</name>
    <dbReference type="NCBI Taxonomy" id="110935"/>
    <lineage>
        <taxon>Bacteria</taxon>
        <taxon>Bacillati</taxon>
        <taxon>Actinomycetota</taxon>
        <taxon>Actinomycetes</taxon>
        <taxon>Micrococcales</taxon>
        <taxon>Microbacteriaceae</taxon>
        <taxon>Agreia</taxon>
    </lineage>
</organism>
<keyword evidence="5 13" id="KW-1133">Transmembrane helix</keyword>
<dbReference type="EMBL" id="FUYG01000009">
    <property type="protein sequence ID" value="SKB01172.1"/>
    <property type="molecule type" value="Genomic_DNA"/>
</dbReference>
<evidence type="ECO:0000256" key="12">
    <source>
        <dbReference type="RuleBase" id="RU003945"/>
    </source>
</evidence>
<comment type="subunit">
    <text evidence="8">Interacts with the Sec translocase complex via SecD. Specifically interacts with transmembrane segments of nascent integral membrane proteins during membrane integration.</text>
</comment>
<feature type="transmembrane region" description="Helical" evidence="13">
    <location>
        <begin position="134"/>
        <end position="154"/>
    </location>
</feature>
<evidence type="ECO:0000256" key="10">
    <source>
        <dbReference type="ARBA" id="ARBA00033245"/>
    </source>
</evidence>
<comment type="function">
    <text evidence="7">Required for the insertion and/or proper folding and/or complex formation of integral membrane proteins into the membrane. Involved in integration of membrane proteins that insert both dependently and independently of the Sec translocase complex, as well as at least some lipoproteins. Aids folding of multispanning membrane proteins.</text>
</comment>
<feature type="transmembrane region" description="Helical" evidence="13">
    <location>
        <begin position="217"/>
        <end position="243"/>
    </location>
</feature>
<dbReference type="Pfam" id="PF02096">
    <property type="entry name" value="60KD_IMP"/>
    <property type="match status" value="1"/>
</dbReference>
<accession>A0A1T4YH60</accession>
<dbReference type="PANTHER" id="PTHR12428:SF65">
    <property type="entry name" value="CYTOCHROME C OXIDASE ASSEMBLY PROTEIN COX18, MITOCHONDRIAL"/>
    <property type="match status" value="1"/>
</dbReference>
<evidence type="ECO:0000256" key="3">
    <source>
        <dbReference type="ARBA" id="ARBA00015325"/>
    </source>
</evidence>
<dbReference type="PANTHER" id="PTHR12428">
    <property type="entry name" value="OXA1"/>
    <property type="match status" value="1"/>
</dbReference>
<gene>
    <name evidence="15" type="ORF">SAMN06295879_3191</name>
</gene>
<evidence type="ECO:0000256" key="8">
    <source>
        <dbReference type="ARBA" id="ARBA00026028"/>
    </source>
</evidence>
<keyword evidence="4 12" id="KW-0812">Transmembrane</keyword>
<evidence type="ECO:0000256" key="13">
    <source>
        <dbReference type="SAM" id="Phobius"/>
    </source>
</evidence>
<evidence type="ECO:0000256" key="6">
    <source>
        <dbReference type="ARBA" id="ARBA00023136"/>
    </source>
</evidence>
<dbReference type="GO" id="GO:0005886">
    <property type="term" value="C:plasma membrane"/>
    <property type="evidence" value="ECO:0007669"/>
    <property type="project" value="TreeGrafter"/>
</dbReference>
<dbReference type="GO" id="GO:0032977">
    <property type="term" value="F:membrane insertase activity"/>
    <property type="evidence" value="ECO:0007669"/>
    <property type="project" value="InterPro"/>
</dbReference>
<evidence type="ECO:0000313" key="15">
    <source>
        <dbReference type="EMBL" id="SKB01172.1"/>
    </source>
</evidence>
<reference evidence="16" key="1">
    <citation type="submission" date="2017-02" db="EMBL/GenBank/DDBJ databases">
        <authorList>
            <person name="Varghese N."/>
            <person name="Submissions S."/>
        </authorList>
    </citation>
    <scope>NUCLEOTIDE SEQUENCE [LARGE SCALE GENOMIC DNA]</scope>
    <source>
        <strain evidence="16">VKM Ac-2052</strain>
    </source>
</reference>
<comment type="subcellular location">
    <subcellularLocation>
        <location evidence="1 12">Membrane</location>
        <topology evidence="1 12">Multi-pass membrane protein</topology>
    </subcellularLocation>
</comment>
<dbReference type="RefSeq" id="WP_078715214.1">
    <property type="nucleotide sequence ID" value="NZ_FUYG01000009.1"/>
</dbReference>
<name>A0A1T4YH60_9MICO</name>
<evidence type="ECO:0000256" key="4">
    <source>
        <dbReference type="ARBA" id="ARBA00022692"/>
    </source>
</evidence>
<feature type="transmembrane region" description="Helical" evidence="13">
    <location>
        <begin position="102"/>
        <end position="122"/>
    </location>
</feature>
<comment type="similarity">
    <text evidence="2">Belongs to the OXA1/ALB3/YidC family. Type 1 subfamily.</text>
</comment>
<sequence>MNPYTLGPVAAILDAAYAVVQHLASLLEPLFPVAAAGAAIVVITLLVRSALIPVGVSQARAEVDRRRLAPLISQLRQKHAKNPERMQRELMALYAAEKTSPFAGFLPLLIQVPIVSLVYGLFTQLHVNGHSNGLLEQTVFGVPLGTSLMSVFGSGAGLQQMIVFGVLLASIAAVATLSRRFLAPLPPVALPGTPAAPAAATVPGAESLTRILSYLPYLTVLFAAFVPLAATIYLALTTLWSFVERLILRRRMAG</sequence>
<evidence type="ECO:0000256" key="1">
    <source>
        <dbReference type="ARBA" id="ARBA00004141"/>
    </source>
</evidence>
<dbReference type="InterPro" id="IPR028055">
    <property type="entry name" value="YidC/Oxa/ALB_C"/>
</dbReference>
<proteinExistence type="inferred from homology"/>
<evidence type="ECO:0000259" key="14">
    <source>
        <dbReference type="Pfam" id="PF02096"/>
    </source>
</evidence>
<evidence type="ECO:0000256" key="5">
    <source>
        <dbReference type="ARBA" id="ARBA00022989"/>
    </source>
</evidence>
<dbReference type="NCBIfam" id="TIGR03592">
    <property type="entry name" value="yidC_oxa1_cterm"/>
    <property type="match status" value="1"/>
</dbReference>
<evidence type="ECO:0000313" key="16">
    <source>
        <dbReference type="Proteomes" id="UP000189735"/>
    </source>
</evidence>
<feature type="transmembrane region" description="Helical" evidence="13">
    <location>
        <begin position="34"/>
        <end position="56"/>
    </location>
</feature>
<dbReference type="AlphaFoldDB" id="A0A1T4YH60"/>
<dbReference type="GO" id="GO:0051205">
    <property type="term" value="P:protein insertion into membrane"/>
    <property type="evidence" value="ECO:0007669"/>
    <property type="project" value="TreeGrafter"/>
</dbReference>
<keyword evidence="6 13" id="KW-0472">Membrane</keyword>
<evidence type="ECO:0000256" key="2">
    <source>
        <dbReference type="ARBA" id="ARBA00010527"/>
    </source>
</evidence>
<dbReference type="InterPro" id="IPR001708">
    <property type="entry name" value="YidC/ALB3/OXA1/COX18"/>
</dbReference>
<feature type="transmembrane region" description="Helical" evidence="13">
    <location>
        <begin position="161"/>
        <end position="182"/>
    </location>
</feature>
<feature type="domain" description="Membrane insertase YidC/Oxa/ALB C-terminal" evidence="14">
    <location>
        <begin position="37"/>
        <end position="249"/>
    </location>
</feature>
<protein>
    <recommendedName>
        <fullName evidence="3">Membrane protein insertase YidC</fullName>
    </recommendedName>
    <alternativeName>
        <fullName evidence="11">Foldase YidC</fullName>
    </alternativeName>
    <alternativeName>
        <fullName evidence="10">Membrane integrase YidC</fullName>
    </alternativeName>
    <alternativeName>
        <fullName evidence="9">Membrane protein YidC</fullName>
    </alternativeName>
</protein>